<keyword evidence="2" id="KW-1185">Reference proteome</keyword>
<dbReference type="HOGENOM" id="CLU_1766346_0_0_10"/>
<dbReference type="EMBL" id="ACIJ02000016">
    <property type="protein sequence ID" value="EEX72331.1"/>
    <property type="molecule type" value="Genomic_DNA"/>
</dbReference>
<evidence type="ECO:0000313" key="1">
    <source>
        <dbReference type="EMBL" id="EEX72331.1"/>
    </source>
</evidence>
<protein>
    <submittedName>
        <fullName evidence="1">Uncharacterized protein</fullName>
    </submittedName>
</protein>
<dbReference type="AlphaFoldDB" id="C9LF11"/>
<name>C9LF11_9BACT</name>
<proteinExistence type="predicted"/>
<organism evidence="1 2">
    <name type="scientific">Alloprevotella tannerae ATCC 51259</name>
    <dbReference type="NCBI Taxonomy" id="626522"/>
    <lineage>
        <taxon>Bacteria</taxon>
        <taxon>Pseudomonadati</taxon>
        <taxon>Bacteroidota</taxon>
        <taxon>Bacteroidia</taxon>
        <taxon>Bacteroidales</taxon>
        <taxon>Prevotellaceae</taxon>
        <taxon>Alloprevotella</taxon>
    </lineage>
</organism>
<sequence>MFQYDVWREQKSAVRCRDGPPAVNAKWKTRVHLNNSQDLVFIFHRSKVCALCLLCLRDVGGALFQSATIGFLSHAAPLVKAALPLATFFITRKKVCAHDEKTVRSRQKRFTLVMKNAAGPVSSFFFQVQLLKKCGARCATQMWVAEI</sequence>
<comment type="caution">
    <text evidence="1">The sequence shown here is derived from an EMBL/GenBank/DDBJ whole genome shotgun (WGS) entry which is preliminary data.</text>
</comment>
<dbReference type="Proteomes" id="UP000003460">
    <property type="component" value="Unassembled WGS sequence"/>
</dbReference>
<accession>C9LF11</accession>
<reference evidence="1" key="1">
    <citation type="submission" date="2009-09" db="EMBL/GenBank/DDBJ databases">
        <authorList>
            <person name="Weinstock G."/>
            <person name="Sodergren E."/>
            <person name="Clifton S."/>
            <person name="Fulton L."/>
            <person name="Fulton B."/>
            <person name="Courtney L."/>
            <person name="Fronick C."/>
            <person name="Harrison M."/>
            <person name="Strong C."/>
            <person name="Farmer C."/>
            <person name="Delahaunty K."/>
            <person name="Markovic C."/>
            <person name="Hall O."/>
            <person name="Minx P."/>
            <person name="Tomlinson C."/>
            <person name="Mitreva M."/>
            <person name="Nelson J."/>
            <person name="Hou S."/>
            <person name="Wollam A."/>
            <person name="Pepin K.H."/>
            <person name="Johnson M."/>
            <person name="Bhonagiri V."/>
            <person name="Nash W.E."/>
            <person name="Warren W."/>
            <person name="Chinwalla A."/>
            <person name="Mardis E.R."/>
            <person name="Wilson R.K."/>
        </authorList>
    </citation>
    <scope>NUCLEOTIDE SEQUENCE [LARGE SCALE GENOMIC DNA]</scope>
    <source>
        <strain evidence="1">ATCC 51259</strain>
    </source>
</reference>
<dbReference type="STRING" id="626522.GCWU000325_00793"/>
<evidence type="ECO:0000313" key="2">
    <source>
        <dbReference type="Proteomes" id="UP000003460"/>
    </source>
</evidence>
<gene>
    <name evidence="1" type="ORF">GCWU000325_00793</name>
</gene>